<feature type="transmembrane region" description="Helical" evidence="7">
    <location>
        <begin position="248"/>
        <end position="269"/>
    </location>
</feature>
<name>A0A4S2BHQ6_9LACO</name>
<feature type="transmembrane region" description="Helical" evidence="7">
    <location>
        <begin position="126"/>
        <end position="145"/>
    </location>
</feature>
<feature type="transmembrane region" description="Helical" evidence="7">
    <location>
        <begin position="85"/>
        <end position="106"/>
    </location>
</feature>
<feature type="transmembrane region" description="Helical" evidence="7">
    <location>
        <begin position="307"/>
        <end position="327"/>
    </location>
</feature>
<feature type="transmembrane region" description="Helical" evidence="7">
    <location>
        <begin position="185"/>
        <end position="205"/>
    </location>
</feature>
<evidence type="ECO:0000259" key="8">
    <source>
        <dbReference type="Pfam" id="PF01757"/>
    </source>
</evidence>
<evidence type="ECO:0000313" key="10">
    <source>
        <dbReference type="Proteomes" id="UP000309117"/>
    </source>
</evidence>
<evidence type="ECO:0000256" key="4">
    <source>
        <dbReference type="ARBA" id="ARBA00022692"/>
    </source>
</evidence>
<evidence type="ECO:0000256" key="6">
    <source>
        <dbReference type="ARBA" id="ARBA00023136"/>
    </source>
</evidence>
<comment type="caution">
    <text evidence="9">The sequence shown here is derived from an EMBL/GenBank/DDBJ whole genome shotgun (WGS) entry which is preliminary data.</text>
</comment>
<accession>A0A4S2BHQ6</accession>
<organism evidence="9 10">
    <name type="scientific">Lactobacillus intestinalis</name>
    <dbReference type="NCBI Taxonomy" id="151781"/>
    <lineage>
        <taxon>Bacteria</taxon>
        <taxon>Bacillati</taxon>
        <taxon>Bacillota</taxon>
        <taxon>Bacilli</taxon>
        <taxon>Lactobacillales</taxon>
        <taxon>Lactobacillaceae</taxon>
        <taxon>Lactobacillus</taxon>
    </lineage>
</organism>
<dbReference type="EMBL" id="SRYV01000011">
    <property type="protein sequence ID" value="TGY14011.1"/>
    <property type="molecule type" value="Genomic_DNA"/>
</dbReference>
<keyword evidence="9" id="KW-0808">Transferase</keyword>
<keyword evidence="5 7" id="KW-1133">Transmembrane helix</keyword>
<keyword evidence="6 7" id="KW-0472">Membrane</keyword>
<comment type="subcellular location">
    <subcellularLocation>
        <location evidence="1">Cell membrane</location>
        <topology evidence="1">Multi-pass membrane protein</topology>
    </subcellularLocation>
</comment>
<dbReference type="GO" id="GO:0016413">
    <property type="term" value="F:O-acetyltransferase activity"/>
    <property type="evidence" value="ECO:0007669"/>
    <property type="project" value="TreeGrafter"/>
</dbReference>
<evidence type="ECO:0000313" key="9">
    <source>
        <dbReference type="EMBL" id="TGY14011.1"/>
    </source>
</evidence>
<keyword evidence="4 7" id="KW-0812">Transmembrane</keyword>
<keyword evidence="3" id="KW-1003">Cell membrane</keyword>
<evidence type="ECO:0000256" key="7">
    <source>
        <dbReference type="SAM" id="Phobius"/>
    </source>
</evidence>
<dbReference type="Pfam" id="PF01757">
    <property type="entry name" value="Acyl_transf_3"/>
    <property type="match status" value="1"/>
</dbReference>
<dbReference type="GO" id="GO:0005886">
    <property type="term" value="C:plasma membrane"/>
    <property type="evidence" value="ECO:0007669"/>
    <property type="project" value="UniProtKB-SubCell"/>
</dbReference>
<feature type="transmembrane region" description="Helical" evidence="7">
    <location>
        <begin position="152"/>
        <end position="173"/>
    </location>
</feature>
<evidence type="ECO:0000256" key="2">
    <source>
        <dbReference type="ARBA" id="ARBA00007400"/>
    </source>
</evidence>
<feature type="transmembrane region" description="Helical" evidence="7">
    <location>
        <begin position="276"/>
        <end position="295"/>
    </location>
</feature>
<evidence type="ECO:0000256" key="5">
    <source>
        <dbReference type="ARBA" id="ARBA00022989"/>
    </source>
</evidence>
<dbReference type="PANTHER" id="PTHR40074:SF2">
    <property type="entry name" value="O-ACETYLTRANSFERASE WECH"/>
    <property type="match status" value="1"/>
</dbReference>
<keyword evidence="9" id="KW-0012">Acyltransferase</keyword>
<dbReference type="GO" id="GO:0009246">
    <property type="term" value="P:enterobacterial common antigen biosynthetic process"/>
    <property type="evidence" value="ECO:0007669"/>
    <property type="project" value="TreeGrafter"/>
</dbReference>
<sequence length="338" mass="39316">MSNRKHRNYGLDLAKILACILVLCLHSLRPTSSIVKSSIVNLSVYYAGSIAIPIFFMASSYFVLNKRTISYFYVMKRVGDILFIIIGWILIYSIIHLCITHNFVFFEELKGSAFVGIPNQHFYHFWFFWALIMMLVLSPLLWYLLQKNFVGYLILTGIVTLICIGIDISMHFGNSSNIQNIPQVFRLYLYIEYYLLGGLIGNRHFEKIKKICKQHFEIISIVTIILYVAVVAYSTWNRNIIHWPYAEANYGNALIIFTSVLILIIFSIFSPRNKKVIEFIIPATMGIYMLHPFFIGKLMKIHILYSYPILMIPILFVLCLVIVEIALRIPFVSRFFKL</sequence>
<comment type="similarity">
    <text evidence="2">Belongs to the acyltransferase 3 family.</text>
</comment>
<protein>
    <submittedName>
        <fullName evidence="9">Acyltransferase</fullName>
    </submittedName>
</protein>
<reference evidence="9 10" key="1">
    <citation type="submission" date="2019-04" db="EMBL/GenBank/DDBJ databases">
        <title>Microbes associate with the intestines of laboratory mice.</title>
        <authorList>
            <person name="Navarre W."/>
            <person name="Wong E."/>
            <person name="Huang K."/>
            <person name="Tropini C."/>
            <person name="Ng K."/>
            <person name="Yu B."/>
        </authorList>
    </citation>
    <scope>NUCLEOTIDE SEQUENCE [LARGE SCALE GENOMIC DNA]</scope>
    <source>
        <strain evidence="9 10">NM61_E11</strain>
    </source>
</reference>
<proteinExistence type="inferred from homology"/>
<feature type="transmembrane region" description="Helical" evidence="7">
    <location>
        <begin position="43"/>
        <end position="64"/>
    </location>
</feature>
<feature type="transmembrane region" description="Helical" evidence="7">
    <location>
        <begin position="217"/>
        <end position="236"/>
    </location>
</feature>
<dbReference type="PANTHER" id="PTHR40074">
    <property type="entry name" value="O-ACETYLTRANSFERASE WECH"/>
    <property type="match status" value="1"/>
</dbReference>
<dbReference type="Proteomes" id="UP000309117">
    <property type="component" value="Unassembled WGS sequence"/>
</dbReference>
<dbReference type="RefSeq" id="WP_004040481.1">
    <property type="nucleotide sequence ID" value="NZ_AQFR02000003.1"/>
</dbReference>
<evidence type="ECO:0000256" key="1">
    <source>
        <dbReference type="ARBA" id="ARBA00004651"/>
    </source>
</evidence>
<feature type="domain" description="Acyltransferase 3" evidence="8">
    <location>
        <begin position="8"/>
        <end position="322"/>
    </location>
</feature>
<dbReference type="InterPro" id="IPR002656">
    <property type="entry name" value="Acyl_transf_3_dom"/>
</dbReference>
<evidence type="ECO:0000256" key="3">
    <source>
        <dbReference type="ARBA" id="ARBA00022475"/>
    </source>
</evidence>
<gene>
    <name evidence="9" type="ORF">E5351_06675</name>
</gene>
<dbReference type="AlphaFoldDB" id="A0A4S2BHQ6"/>